<feature type="chain" id="PRO_5036428963" description="Secreted protein" evidence="1">
    <location>
        <begin position="16"/>
        <end position="159"/>
    </location>
</feature>
<dbReference type="EMBL" id="HBUF01516147">
    <property type="protein sequence ID" value="CAG6747897.1"/>
    <property type="molecule type" value="Transcribed_RNA"/>
</dbReference>
<protein>
    <recommendedName>
        <fullName evidence="3">Secreted protein</fullName>
    </recommendedName>
</protein>
<feature type="signal peptide" evidence="1">
    <location>
        <begin position="1"/>
        <end position="15"/>
    </location>
</feature>
<proteinExistence type="predicted"/>
<dbReference type="EMBL" id="HBUF01516143">
    <property type="protein sequence ID" value="CAG6747889.1"/>
    <property type="molecule type" value="Transcribed_RNA"/>
</dbReference>
<dbReference type="PROSITE" id="PS51257">
    <property type="entry name" value="PROKAR_LIPOPROTEIN"/>
    <property type="match status" value="1"/>
</dbReference>
<reference evidence="2" key="1">
    <citation type="submission" date="2021-05" db="EMBL/GenBank/DDBJ databases">
        <authorList>
            <person name="Alioto T."/>
            <person name="Alioto T."/>
            <person name="Gomez Garrido J."/>
        </authorList>
    </citation>
    <scope>NUCLEOTIDE SEQUENCE</scope>
</reference>
<sequence length="159" mass="18417">MRWIIFIARTPTVKCLSNVATVPSLTLACTILRRDSLNISIRKEAAFTVWRDNVLRKDICTVYGRAVSRRYSRQRRWNTSEVTTFQYPTTTLWMLCFEEKEVDLPRTGSSKSGMTRTLLVWTPHRQYSPASSFQNQTPTARKRLTQKVVVIDVPLCLCL</sequence>
<name>A0A8D8ZHP7_9HEMI</name>
<evidence type="ECO:0008006" key="3">
    <source>
        <dbReference type="Google" id="ProtNLM"/>
    </source>
</evidence>
<evidence type="ECO:0000256" key="1">
    <source>
        <dbReference type="SAM" id="SignalP"/>
    </source>
</evidence>
<dbReference type="EMBL" id="HBUF01516142">
    <property type="protein sequence ID" value="CAG6747887.1"/>
    <property type="molecule type" value="Transcribed_RNA"/>
</dbReference>
<dbReference type="EMBL" id="HBUF01516145">
    <property type="protein sequence ID" value="CAG6747893.1"/>
    <property type="molecule type" value="Transcribed_RNA"/>
</dbReference>
<accession>A0A8D8ZHP7</accession>
<dbReference type="EMBL" id="HBUF01516144">
    <property type="protein sequence ID" value="CAG6747891.1"/>
    <property type="molecule type" value="Transcribed_RNA"/>
</dbReference>
<organism evidence="2">
    <name type="scientific">Cacopsylla melanoneura</name>
    <dbReference type="NCBI Taxonomy" id="428564"/>
    <lineage>
        <taxon>Eukaryota</taxon>
        <taxon>Metazoa</taxon>
        <taxon>Ecdysozoa</taxon>
        <taxon>Arthropoda</taxon>
        <taxon>Hexapoda</taxon>
        <taxon>Insecta</taxon>
        <taxon>Pterygota</taxon>
        <taxon>Neoptera</taxon>
        <taxon>Paraneoptera</taxon>
        <taxon>Hemiptera</taxon>
        <taxon>Sternorrhyncha</taxon>
        <taxon>Psylloidea</taxon>
        <taxon>Psyllidae</taxon>
        <taxon>Psyllinae</taxon>
        <taxon>Cacopsylla</taxon>
    </lineage>
</organism>
<dbReference type="AlphaFoldDB" id="A0A8D8ZHP7"/>
<dbReference type="EMBL" id="HBUF01516146">
    <property type="protein sequence ID" value="CAG6747895.1"/>
    <property type="molecule type" value="Transcribed_RNA"/>
</dbReference>
<evidence type="ECO:0000313" key="2">
    <source>
        <dbReference type="EMBL" id="CAG6747889.1"/>
    </source>
</evidence>
<keyword evidence="1" id="KW-0732">Signal</keyword>